<keyword evidence="2" id="KW-1185">Reference proteome</keyword>
<keyword evidence="1" id="KW-0472">Membrane</keyword>
<name>A0AA85K5H3_TRIRE</name>
<reference evidence="2" key="1">
    <citation type="submission" date="2022-06" db="EMBL/GenBank/DDBJ databases">
        <authorList>
            <person name="Berger JAMES D."/>
            <person name="Berger JAMES D."/>
        </authorList>
    </citation>
    <scope>NUCLEOTIDE SEQUENCE [LARGE SCALE GENOMIC DNA]</scope>
</reference>
<feature type="transmembrane region" description="Helical" evidence="1">
    <location>
        <begin position="181"/>
        <end position="210"/>
    </location>
</feature>
<dbReference type="WBParaSite" id="TREG1_110050.1">
    <property type="protein sequence ID" value="TREG1_110050.1"/>
    <property type="gene ID" value="TREG1_110050"/>
</dbReference>
<keyword evidence="1" id="KW-0812">Transmembrane</keyword>
<evidence type="ECO:0000313" key="4">
    <source>
        <dbReference type="WBParaSite" id="TREG1_130600.1"/>
    </source>
</evidence>
<proteinExistence type="predicted"/>
<organism evidence="2 5">
    <name type="scientific">Trichobilharzia regenti</name>
    <name type="common">Nasal bird schistosome</name>
    <dbReference type="NCBI Taxonomy" id="157069"/>
    <lineage>
        <taxon>Eukaryota</taxon>
        <taxon>Metazoa</taxon>
        <taxon>Spiralia</taxon>
        <taxon>Lophotrochozoa</taxon>
        <taxon>Platyhelminthes</taxon>
        <taxon>Trematoda</taxon>
        <taxon>Digenea</taxon>
        <taxon>Strigeidida</taxon>
        <taxon>Schistosomatoidea</taxon>
        <taxon>Schistosomatidae</taxon>
        <taxon>Trichobilharzia</taxon>
    </lineage>
</organism>
<dbReference type="Proteomes" id="UP000050795">
    <property type="component" value="Unassembled WGS sequence"/>
</dbReference>
<accession>A0AA85K5H3</accession>
<evidence type="ECO:0000256" key="1">
    <source>
        <dbReference type="SAM" id="Phobius"/>
    </source>
</evidence>
<evidence type="ECO:0000313" key="3">
    <source>
        <dbReference type="WBParaSite" id="TREG1_110050.1"/>
    </source>
</evidence>
<reference evidence="3 4" key="2">
    <citation type="submission" date="2023-11" db="UniProtKB">
        <authorList>
            <consortium name="WormBaseParasite"/>
        </authorList>
    </citation>
    <scope>IDENTIFICATION</scope>
</reference>
<dbReference type="AlphaFoldDB" id="A0AA85K5H3"/>
<dbReference type="WBParaSite" id="TREG1_60420.1">
    <property type="protein sequence ID" value="TREG1_60420.1"/>
    <property type="gene ID" value="TREG1_60420"/>
</dbReference>
<evidence type="ECO:0000313" key="5">
    <source>
        <dbReference type="WBParaSite" id="TREG1_60420.1"/>
    </source>
</evidence>
<protein>
    <submittedName>
        <fullName evidence="3 4">Uncharacterized protein</fullName>
    </submittedName>
</protein>
<dbReference type="WBParaSite" id="TREG1_130600.1">
    <property type="protein sequence ID" value="TREG1_130600.1"/>
    <property type="gene ID" value="TREG1_130600"/>
</dbReference>
<dbReference type="WBParaSite" id="TREG1_30340.1">
    <property type="protein sequence ID" value="TREG1_30340.1"/>
    <property type="gene ID" value="TREG1_30340"/>
</dbReference>
<evidence type="ECO:0000313" key="2">
    <source>
        <dbReference type="Proteomes" id="UP000050795"/>
    </source>
</evidence>
<keyword evidence="1" id="KW-1133">Transmembrane helix</keyword>
<sequence length="215" mass="23758">MLICPYFVITTFACVSIIAPISRRKSAPNIVRCSSGTTMKGNVTSQPPTTTVQFDLPVIRNTYPPTVCTVNEHGLTLLHKFLSINDTAAPVSIKHTTSRSFTRNFEYRAPFSIAPTKSRFIRKKEQALYRLKFFLFRLSGQYLLQCPGLPHSKHRSFLSANFNAATSRCNASIFCSYSFGFGWSIAATVVLSSCLVTFASSLISIGCVALTSCNR</sequence>